<dbReference type="AlphaFoldDB" id="A0A0A9HGW5"/>
<dbReference type="EMBL" id="GBRH01165783">
    <property type="protein sequence ID" value="JAE32113.1"/>
    <property type="molecule type" value="Transcribed_RNA"/>
</dbReference>
<proteinExistence type="predicted"/>
<sequence length="48" mass="5608">MVSSCKFKCSMLLSESAFLQRRFFWLSYIPTIGWESLKGTKCKIIWVG</sequence>
<protein>
    <submittedName>
        <fullName evidence="1">Uncharacterized protein</fullName>
    </submittedName>
</protein>
<reference evidence="1" key="2">
    <citation type="journal article" date="2015" name="Data Brief">
        <title>Shoot transcriptome of the giant reed, Arundo donax.</title>
        <authorList>
            <person name="Barrero R.A."/>
            <person name="Guerrero F.D."/>
            <person name="Moolhuijzen P."/>
            <person name="Goolsby J.A."/>
            <person name="Tidwell J."/>
            <person name="Bellgard S.E."/>
            <person name="Bellgard M.I."/>
        </authorList>
    </citation>
    <scope>NUCLEOTIDE SEQUENCE</scope>
    <source>
        <tissue evidence="1">Shoot tissue taken approximately 20 cm above the soil surface</tissue>
    </source>
</reference>
<reference evidence="1" key="1">
    <citation type="submission" date="2014-09" db="EMBL/GenBank/DDBJ databases">
        <authorList>
            <person name="Magalhaes I.L.F."/>
            <person name="Oliveira U."/>
            <person name="Santos F.R."/>
            <person name="Vidigal T.H.D.A."/>
            <person name="Brescovit A.D."/>
            <person name="Santos A.J."/>
        </authorList>
    </citation>
    <scope>NUCLEOTIDE SEQUENCE</scope>
    <source>
        <tissue evidence="1">Shoot tissue taken approximately 20 cm above the soil surface</tissue>
    </source>
</reference>
<organism evidence="1">
    <name type="scientific">Arundo donax</name>
    <name type="common">Giant reed</name>
    <name type="synonym">Donax arundinaceus</name>
    <dbReference type="NCBI Taxonomy" id="35708"/>
    <lineage>
        <taxon>Eukaryota</taxon>
        <taxon>Viridiplantae</taxon>
        <taxon>Streptophyta</taxon>
        <taxon>Embryophyta</taxon>
        <taxon>Tracheophyta</taxon>
        <taxon>Spermatophyta</taxon>
        <taxon>Magnoliopsida</taxon>
        <taxon>Liliopsida</taxon>
        <taxon>Poales</taxon>
        <taxon>Poaceae</taxon>
        <taxon>PACMAD clade</taxon>
        <taxon>Arundinoideae</taxon>
        <taxon>Arundineae</taxon>
        <taxon>Arundo</taxon>
    </lineage>
</organism>
<evidence type="ECO:0000313" key="1">
    <source>
        <dbReference type="EMBL" id="JAE32113.1"/>
    </source>
</evidence>
<name>A0A0A9HGW5_ARUDO</name>
<accession>A0A0A9HGW5</accession>